<dbReference type="EMBL" id="CAJVQC010022739">
    <property type="protein sequence ID" value="CAG8719402.1"/>
    <property type="molecule type" value="Genomic_DNA"/>
</dbReference>
<organism evidence="1 2">
    <name type="scientific">Racocetra persica</name>
    <dbReference type="NCBI Taxonomy" id="160502"/>
    <lineage>
        <taxon>Eukaryota</taxon>
        <taxon>Fungi</taxon>
        <taxon>Fungi incertae sedis</taxon>
        <taxon>Mucoromycota</taxon>
        <taxon>Glomeromycotina</taxon>
        <taxon>Glomeromycetes</taxon>
        <taxon>Diversisporales</taxon>
        <taxon>Gigasporaceae</taxon>
        <taxon>Racocetra</taxon>
    </lineage>
</organism>
<keyword evidence="2" id="KW-1185">Reference proteome</keyword>
<accession>A0ACA9PPF0</accession>
<sequence length="786" mass="90694">IEILKTHIYWAYNQIISGIPNVFNQIPFDDHFTLNDEQKGNEQKIVNGQELKTWMEDFYEHKNGYIISYNKVIPVYNLFENKVKQNIQRFLGKFVEKSSGFIPHMVGFDEKDLNACKDLNAWVSNLPKIHLCDWVKNLHLRHGLTIQSCKIGHGFEVAIDFIDIPDVRSLSTSYMHLRQPSSKMEAFALTNRIKLDIDTKIPFFSTKTTGDNLHPLFDNQQITEIHCLIVSEKVKLMIDVDKVKPSEDLTNAVNEAIENEFPLQSLKNGFEKFGHLWPQIIILGWSLSKVYNHIDSNDKPISDKKFFLNTDDEIILQDQILGIFNDWSKLTKDLNVSFLDHTGTFVEKENIYLLLAKHLDRSFLNPNDEIVKKYEDIYFLRRNLNKDQNWGILRLENLVPLYKVLPEAIQNIIEDIISDRYQILMTGATKINRENQTYVNIQFAQPLQDTNYEMFGQMIDNNNLNRLDVMIRFNLATQYGCRAIIHKPENLRIPVSAKIFWIILGKGHGFFSRHTRDIKILYGKELLSGQFPITCNVSISNDKLPDSFVFVTSFDSDDLNKNQVIQANTDDGLKSNLSLNISQSNAEAIQSIDLNNFTMRWCLINTNQKDFAITDVGMESFNWSILGEVVTVEPEERICVNVKRNEKISKVIPNLNQKVSEATFPTPKQSIKSQINMNLTTGEIHDLYKTKIPEKSLVDYSELEDDLKSIGAKSFNYSQFSEIKKIGSGGSAVVYSAIFQEKKYALKSLNNNLSSDYKRFKQIMRELKNLYKTSHPNIIELFGISI</sequence>
<proteinExistence type="predicted"/>
<feature type="non-terminal residue" evidence="1">
    <location>
        <position position="1"/>
    </location>
</feature>
<protein>
    <submittedName>
        <fullName evidence="1">34333_t:CDS:1</fullName>
    </submittedName>
</protein>
<gene>
    <name evidence="1" type="ORF">RPERSI_LOCUS11168</name>
</gene>
<feature type="non-terminal residue" evidence="1">
    <location>
        <position position="786"/>
    </location>
</feature>
<reference evidence="1" key="1">
    <citation type="submission" date="2021-06" db="EMBL/GenBank/DDBJ databases">
        <authorList>
            <person name="Kallberg Y."/>
            <person name="Tangrot J."/>
            <person name="Rosling A."/>
        </authorList>
    </citation>
    <scope>NUCLEOTIDE SEQUENCE</scope>
    <source>
        <strain evidence="1">MA461A</strain>
    </source>
</reference>
<name>A0ACA9PPF0_9GLOM</name>
<evidence type="ECO:0000313" key="1">
    <source>
        <dbReference type="EMBL" id="CAG8719402.1"/>
    </source>
</evidence>
<evidence type="ECO:0000313" key="2">
    <source>
        <dbReference type="Proteomes" id="UP000789920"/>
    </source>
</evidence>
<comment type="caution">
    <text evidence="1">The sequence shown here is derived from an EMBL/GenBank/DDBJ whole genome shotgun (WGS) entry which is preliminary data.</text>
</comment>
<dbReference type="Proteomes" id="UP000789920">
    <property type="component" value="Unassembled WGS sequence"/>
</dbReference>